<organism evidence="2 3">
    <name type="scientific">Aldrovandia affinis</name>
    <dbReference type="NCBI Taxonomy" id="143900"/>
    <lineage>
        <taxon>Eukaryota</taxon>
        <taxon>Metazoa</taxon>
        <taxon>Chordata</taxon>
        <taxon>Craniata</taxon>
        <taxon>Vertebrata</taxon>
        <taxon>Euteleostomi</taxon>
        <taxon>Actinopterygii</taxon>
        <taxon>Neopterygii</taxon>
        <taxon>Teleostei</taxon>
        <taxon>Notacanthiformes</taxon>
        <taxon>Halosauridae</taxon>
        <taxon>Aldrovandia</taxon>
    </lineage>
</organism>
<name>A0AAD7SCV8_9TELE</name>
<feature type="region of interest" description="Disordered" evidence="1">
    <location>
        <begin position="142"/>
        <end position="174"/>
    </location>
</feature>
<dbReference type="EMBL" id="JAINUG010000078">
    <property type="protein sequence ID" value="KAJ8400261.1"/>
    <property type="molecule type" value="Genomic_DNA"/>
</dbReference>
<proteinExistence type="predicted"/>
<accession>A0AAD7SCV8</accession>
<comment type="caution">
    <text evidence="2">The sequence shown here is derived from an EMBL/GenBank/DDBJ whole genome shotgun (WGS) entry which is preliminary data.</text>
</comment>
<dbReference type="Proteomes" id="UP001221898">
    <property type="component" value="Unassembled WGS sequence"/>
</dbReference>
<sequence>MAEPSCLSENIPSQHVHSRSGASTLPRRRWESEETVFAIGPCGQPDIRATAGPGPPQSACHSLPFLLSLRRPPDYVNAQTPSAASPPPPFDLRGRTVIAAPCCFASGPSHVYVHRILSRLSERQQVEMTSSALHHTAALSEQRHVRAAEADCSPPAARLASHTHDPGSGRDTVS</sequence>
<evidence type="ECO:0000313" key="2">
    <source>
        <dbReference type="EMBL" id="KAJ8400261.1"/>
    </source>
</evidence>
<feature type="region of interest" description="Disordered" evidence="1">
    <location>
        <begin position="1"/>
        <end position="30"/>
    </location>
</feature>
<protein>
    <submittedName>
        <fullName evidence="2">Uncharacterized protein</fullName>
    </submittedName>
</protein>
<reference evidence="2" key="1">
    <citation type="journal article" date="2023" name="Science">
        <title>Genome structures resolve the early diversification of teleost fishes.</title>
        <authorList>
            <person name="Parey E."/>
            <person name="Louis A."/>
            <person name="Montfort J."/>
            <person name="Bouchez O."/>
            <person name="Roques C."/>
            <person name="Iampietro C."/>
            <person name="Lluch J."/>
            <person name="Castinel A."/>
            <person name="Donnadieu C."/>
            <person name="Desvignes T."/>
            <person name="Floi Bucao C."/>
            <person name="Jouanno E."/>
            <person name="Wen M."/>
            <person name="Mejri S."/>
            <person name="Dirks R."/>
            <person name="Jansen H."/>
            <person name="Henkel C."/>
            <person name="Chen W.J."/>
            <person name="Zahm M."/>
            <person name="Cabau C."/>
            <person name="Klopp C."/>
            <person name="Thompson A.W."/>
            <person name="Robinson-Rechavi M."/>
            <person name="Braasch I."/>
            <person name="Lecointre G."/>
            <person name="Bobe J."/>
            <person name="Postlethwait J.H."/>
            <person name="Berthelot C."/>
            <person name="Roest Crollius H."/>
            <person name="Guiguen Y."/>
        </authorList>
    </citation>
    <scope>NUCLEOTIDE SEQUENCE</scope>
    <source>
        <strain evidence="2">NC1722</strain>
    </source>
</reference>
<feature type="compositionally biased region" description="Polar residues" evidence="1">
    <location>
        <begin position="7"/>
        <end position="23"/>
    </location>
</feature>
<gene>
    <name evidence="2" type="ORF">AAFF_G00399550</name>
</gene>
<dbReference type="AlphaFoldDB" id="A0AAD7SCV8"/>
<keyword evidence="3" id="KW-1185">Reference proteome</keyword>
<evidence type="ECO:0000313" key="3">
    <source>
        <dbReference type="Proteomes" id="UP001221898"/>
    </source>
</evidence>
<feature type="compositionally biased region" description="Basic and acidic residues" evidence="1">
    <location>
        <begin position="162"/>
        <end position="174"/>
    </location>
</feature>
<evidence type="ECO:0000256" key="1">
    <source>
        <dbReference type="SAM" id="MobiDB-lite"/>
    </source>
</evidence>